<feature type="non-terminal residue" evidence="2">
    <location>
        <position position="60"/>
    </location>
</feature>
<dbReference type="SUPFAM" id="SSF56300">
    <property type="entry name" value="Metallo-dependent phosphatases"/>
    <property type="match status" value="1"/>
</dbReference>
<gene>
    <name evidence="2" type="ORF">EVA_15277</name>
</gene>
<dbReference type="GO" id="GO:0009166">
    <property type="term" value="P:nucleotide catabolic process"/>
    <property type="evidence" value="ECO:0007669"/>
    <property type="project" value="InterPro"/>
</dbReference>
<dbReference type="InterPro" id="IPR029052">
    <property type="entry name" value="Metallo-depent_PP-like"/>
</dbReference>
<dbReference type="EMBL" id="AMCI01005186">
    <property type="protein sequence ID" value="EJW96617.1"/>
    <property type="molecule type" value="Genomic_DNA"/>
</dbReference>
<evidence type="ECO:0000313" key="2">
    <source>
        <dbReference type="EMBL" id="EJW96617.1"/>
    </source>
</evidence>
<protein>
    <submittedName>
        <fullName evidence="2">Metallophosphoesterase</fullName>
    </submittedName>
</protein>
<name>J9G486_9ZZZZ</name>
<feature type="domain" description="Calcineurin-like phosphoesterase" evidence="1">
    <location>
        <begin position="5"/>
        <end position="50"/>
    </location>
</feature>
<evidence type="ECO:0000259" key="1">
    <source>
        <dbReference type="Pfam" id="PF00149"/>
    </source>
</evidence>
<dbReference type="Gene3D" id="3.60.21.10">
    <property type="match status" value="1"/>
</dbReference>
<comment type="caution">
    <text evidence="2">The sequence shown here is derived from an EMBL/GenBank/DDBJ whole genome shotgun (WGS) entry which is preliminary data.</text>
</comment>
<dbReference type="GO" id="GO:0016787">
    <property type="term" value="F:hydrolase activity"/>
    <property type="evidence" value="ECO:0007669"/>
    <property type="project" value="InterPro"/>
</dbReference>
<accession>J9G486</accession>
<proteinExistence type="predicted"/>
<dbReference type="AlphaFoldDB" id="J9G486"/>
<reference evidence="2" key="1">
    <citation type="journal article" date="2012" name="PLoS ONE">
        <title>Gene sets for utilization of primary and secondary nutrition supplies in the distal gut of endangered iberian lynx.</title>
        <authorList>
            <person name="Alcaide M."/>
            <person name="Messina E."/>
            <person name="Richter M."/>
            <person name="Bargiela R."/>
            <person name="Peplies J."/>
            <person name="Huws S.A."/>
            <person name="Newbold C.J."/>
            <person name="Golyshin P.N."/>
            <person name="Simon M.A."/>
            <person name="Lopez G."/>
            <person name="Yakimov M.M."/>
            <person name="Ferrer M."/>
        </authorList>
    </citation>
    <scope>NUCLEOTIDE SEQUENCE</scope>
</reference>
<dbReference type="Pfam" id="PF00149">
    <property type="entry name" value="Metallophos"/>
    <property type="match status" value="1"/>
</dbReference>
<dbReference type="PRINTS" id="PR01607">
    <property type="entry name" value="APYRASEFAMLY"/>
</dbReference>
<dbReference type="InterPro" id="IPR006179">
    <property type="entry name" value="5_nucleotidase/apyrase"/>
</dbReference>
<sequence>MVKVLKDEKVDLILCLSHSGTSEKEEKSEDEILAKEVPDLDVIVSGHSHTSLEQAIQHGD</sequence>
<dbReference type="InterPro" id="IPR004843">
    <property type="entry name" value="Calcineurin-like_PHP"/>
</dbReference>
<organism evidence="2">
    <name type="scientific">gut metagenome</name>
    <dbReference type="NCBI Taxonomy" id="749906"/>
    <lineage>
        <taxon>unclassified sequences</taxon>
        <taxon>metagenomes</taxon>
        <taxon>organismal metagenomes</taxon>
    </lineage>
</organism>